<dbReference type="InterPro" id="IPR011993">
    <property type="entry name" value="PH-like_dom_sf"/>
</dbReference>
<reference evidence="2 3" key="1">
    <citation type="submission" date="2023-04" db="EMBL/GenBank/DDBJ databases">
        <title>Genome of Basidiobolus ranarum AG-B5.</title>
        <authorList>
            <person name="Stajich J.E."/>
            <person name="Carter-House D."/>
            <person name="Gryganskyi A."/>
        </authorList>
    </citation>
    <scope>NUCLEOTIDE SEQUENCE [LARGE SCALE GENOMIC DNA]</scope>
    <source>
        <strain evidence="2 3">AG-B5</strain>
    </source>
</reference>
<evidence type="ECO:0000313" key="2">
    <source>
        <dbReference type="EMBL" id="KAK9696408.1"/>
    </source>
</evidence>
<dbReference type="Pfam" id="PF01369">
    <property type="entry name" value="Sec7"/>
    <property type="match status" value="1"/>
</dbReference>
<gene>
    <name evidence="2" type="ORF">K7432_012487</name>
</gene>
<dbReference type="Gene3D" id="2.30.29.30">
    <property type="entry name" value="Pleckstrin-homology domain (PH domain)/Phosphotyrosine-binding domain (PTB)"/>
    <property type="match status" value="1"/>
</dbReference>
<dbReference type="InterPro" id="IPR000904">
    <property type="entry name" value="Sec7_dom"/>
</dbReference>
<evidence type="ECO:0000313" key="3">
    <source>
        <dbReference type="Proteomes" id="UP001479436"/>
    </source>
</evidence>
<dbReference type="Proteomes" id="UP001479436">
    <property type="component" value="Unassembled WGS sequence"/>
</dbReference>
<accession>A0ABR2VS80</accession>
<dbReference type="SMART" id="SM00222">
    <property type="entry name" value="Sec7"/>
    <property type="match status" value="1"/>
</dbReference>
<keyword evidence="3" id="KW-1185">Reference proteome</keyword>
<dbReference type="SUPFAM" id="SSF48425">
    <property type="entry name" value="Sec7 domain"/>
    <property type="match status" value="1"/>
</dbReference>
<comment type="caution">
    <text evidence="2">The sequence shown here is derived from an EMBL/GenBank/DDBJ whole genome shotgun (WGS) entry which is preliminary data.</text>
</comment>
<sequence>MEEKFDSEDMLANKTSKNFDKKVKQLAPRGDKLLMHYPNLRTSDTNEVVNPPSVVQTLVKDGLLPLGKDIKVNRVQLNTRTSTEMRLTKEKLCKVILEGTNQPVAERVSATFVVSTISENRGYNSLAEHSRLEFYEKPDYSACLTASSRVFVTQCNILSQQNTLSICSDRYSQFLSNMGPSFFLTTFSDRLNLTLTTEGSIETPQILDSYKCLSTNVQPSVETLLHREPAPSSLTNFKLTPDSLKALYNDQTELDTESPKRSISKLKTKYCTSDIINRNLIQRGCLGNLRADSNIKITTSITCPTRSNQDKVVSTKITTEACSRTPKSLQPRLDQKEVLESEKKLPAEGKDKSWVNGSDIPISLTSMVIEPSKARQVLLHDFAYQIINTDAVKLRYLFLFDDLLVVTKPIGVEKNQRLGLHSHFQVKHCIVLDTIHFKGIRDSKNKKLRSFKTSVAPHPVFTVAVRKFKNCPWEGVKYMIDKSIIKTDPNSIAGFLHKTPGLSKKQLGKFLGMENNHSILAAFLDKCKLFGLRIDDALRVFLASFRLPGEGTVIDYLVKAFAKHWYELNQTRIQYDLETCTKFVFYVMALNADLHNKKCSSNSNFELPDFVSRFQDSDIDNISEELLTEIYTSIQRDKLETAVDEATSTLAISVECPETSHMGVNEMTEITIQVSALDKNFRIKPVGDGLVCEPEVLDFTCSTQQTLKFRFNTTGRKWLTFIKLGSRAQKYCSIPRCLFTLEPSYMRNSILVEFPTDAANKTFLYGFENPKARDQWSKKLSGMKRSGANSHPSPSVDRCINKLSPWTGYDLIKCFTE</sequence>
<dbReference type="InterPro" id="IPR035999">
    <property type="entry name" value="Sec7_dom_sf"/>
</dbReference>
<feature type="domain" description="SEC7" evidence="1">
    <location>
        <begin position="450"/>
        <end position="637"/>
    </location>
</feature>
<dbReference type="Gene3D" id="1.10.1000.11">
    <property type="entry name" value="Arf Nucleotide-binding Site Opener,domain 2"/>
    <property type="match status" value="1"/>
</dbReference>
<dbReference type="Gene3D" id="1.10.220.20">
    <property type="match status" value="1"/>
</dbReference>
<evidence type="ECO:0000259" key="1">
    <source>
        <dbReference type="PROSITE" id="PS50190"/>
    </source>
</evidence>
<dbReference type="PROSITE" id="PS50190">
    <property type="entry name" value="SEC7"/>
    <property type="match status" value="1"/>
</dbReference>
<protein>
    <recommendedName>
        <fullName evidence="1">SEC7 domain-containing protein</fullName>
    </recommendedName>
</protein>
<dbReference type="SUPFAM" id="SSF50729">
    <property type="entry name" value="PH domain-like"/>
    <property type="match status" value="1"/>
</dbReference>
<proteinExistence type="predicted"/>
<name>A0ABR2VS80_9FUNG</name>
<organism evidence="2 3">
    <name type="scientific">Basidiobolus ranarum</name>
    <dbReference type="NCBI Taxonomy" id="34480"/>
    <lineage>
        <taxon>Eukaryota</taxon>
        <taxon>Fungi</taxon>
        <taxon>Fungi incertae sedis</taxon>
        <taxon>Zoopagomycota</taxon>
        <taxon>Entomophthoromycotina</taxon>
        <taxon>Basidiobolomycetes</taxon>
        <taxon>Basidiobolales</taxon>
        <taxon>Basidiobolaceae</taxon>
        <taxon>Basidiobolus</taxon>
    </lineage>
</organism>
<dbReference type="PANTHER" id="PTHR10663">
    <property type="entry name" value="GUANYL-NUCLEOTIDE EXCHANGE FACTOR"/>
    <property type="match status" value="1"/>
</dbReference>
<dbReference type="EMBL" id="JASJQH010007968">
    <property type="protein sequence ID" value="KAK9696408.1"/>
    <property type="molecule type" value="Genomic_DNA"/>
</dbReference>
<dbReference type="InterPro" id="IPR023394">
    <property type="entry name" value="Sec7_C_sf"/>
</dbReference>